<sequence>MIDFSAAEEEMDRVINSWGYTMNATDYMNSLRNRNPTANFASSAIGMGRGRGCIDVSRDSLNRVRLAAQINRNAAHTNPMGHLPTTEETLAKDVGPEITAGLRSIGILPTEDTLSSRTSRRTVPLCGEDVRIDRKVPVILNGEVFHARGHANNEYDEELPPQPKVEYDPSKPLKDQFTTIVEFQTQPPVETDEVKSTKQHQKTPPSKKGKKQKWTKVPLSSFMESQAKKEVLRPPVSVNSTYAGRTLFGIDGKQIL</sequence>
<reference evidence="2" key="2">
    <citation type="submission" date="2020-05" db="UniProtKB">
        <authorList>
            <consortium name="EnsemblMetazoa"/>
        </authorList>
    </citation>
    <scope>IDENTIFICATION</scope>
    <source>
        <strain evidence="2">A-37</strain>
    </source>
</reference>
<dbReference type="VEuPathDB" id="VectorBase:ACUA020135"/>
<evidence type="ECO:0000313" key="2">
    <source>
        <dbReference type="EnsemblMetazoa" id="ACUA020135-PA"/>
    </source>
</evidence>
<feature type="region of interest" description="Disordered" evidence="1">
    <location>
        <begin position="184"/>
        <end position="235"/>
    </location>
</feature>
<accession>A0A182MK05</accession>
<dbReference type="Proteomes" id="UP000075883">
    <property type="component" value="Unassembled WGS sequence"/>
</dbReference>
<reference evidence="3" key="1">
    <citation type="submission" date="2013-09" db="EMBL/GenBank/DDBJ databases">
        <title>The Genome Sequence of Anopheles culicifacies species A.</title>
        <authorList>
            <consortium name="The Broad Institute Genomics Platform"/>
            <person name="Neafsey D.E."/>
            <person name="Besansky N."/>
            <person name="Howell P."/>
            <person name="Walton C."/>
            <person name="Young S.K."/>
            <person name="Zeng Q."/>
            <person name="Gargeya S."/>
            <person name="Fitzgerald M."/>
            <person name="Haas B."/>
            <person name="Abouelleil A."/>
            <person name="Allen A.W."/>
            <person name="Alvarado L."/>
            <person name="Arachchi H.M."/>
            <person name="Berlin A.M."/>
            <person name="Chapman S.B."/>
            <person name="Gainer-Dewar J."/>
            <person name="Goldberg J."/>
            <person name="Griggs A."/>
            <person name="Gujja S."/>
            <person name="Hansen M."/>
            <person name="Howarth C."/>
            <person name="Imamovic A."/>
            <person name="Ireland A."/>
            <person name="Larimer J."/>
            <person name="McCowan C."/>
            <person name="Murphy C."/>
            <person name="Pearson M."/>
            <person name="Poon T.W."/>
            <person name="Priest M."/>
            <person name="Roberts A."/>
            <person name="Saif S."/>
            <person name="Shea T."/>
            <person name="Sisk P."/>
            <person name="Sykes S."/>
            <person name="Wortman J."/>
            <person name="Nusbaum C."/>
            <person name="Birren B."/>
        </authorList>
    </citation>
    <scope>NUCLEOTIDE SEQUENCE [LARGE SCALE GENOMIC DNA]</scope>
    <source>
        <strain evidence="3">A-37</strain>
    </source>
</reference>
<keyword evidence="3" id="KW-1185">Reference proteome</keyword>
<dbReference type="EnsemblMetazoa" id="ACUA020135-RA">
    <property type="protein sequence ID" value="ACUA020135-PA"/>
    <property type="gene ID" value="ACUA020135"/>
</dbReference>
<proteinExistence type="predicted"/>
<dbReference type="EMBL" id="AXCM01003715">
    <property type="status" value="NOT_ANNOTATED_CDS"/>
    <property type="molecule type" value="Genomic_DNA"/>
</dbReference>
<evidence type="ECO:0000313" key="3">
    <source>
        <dbReference type="Proteomes" id="UP000075883"/>
    </source>
</evidence>
<evidence type="ECO:0000256" key="1">
    <source>
        <dbReference type="SAM" id="MobiDB-lite"/>
    </source>
</evidence>
<feature type="compositionally biased region" description="Basic residues" evidence="1">
    <location>
        <begin position="197"/>
        <end position="214"/>
    </location>
</feature>
<protein>
    <submittedName>
        <fullName evidence="2">Uncharacterized protein</fullName>
    </submittedName>
</protein>
<dbReference type="AlphaFoldDB" id="A0A182MK05"/>
<name>A0A182MK05_9DIPT</name>
<organism evidence="2 3">
    <name type="scientific">Anopheles culicifacies</name>
    <dbReference type="NCBI Taxonomy" id="139723"/>
    <lineage>
        <taxon>Eukaryota</taxon>
        <taxon>Metazoa</taxon>
        <taxon>Ecdysozoa</taxon>
        <taxon>Arthropoda</taxon>
        <taxon>Hexapoda</taxon>
        <taxon>Insecta</taxon>
        <taxon>Pterygota</taxon>
        <taxon>Neoptera</taxon>
        <taxon>Endopterygota</taxon>
        <taxon>Diptera</taxon>
        <taxon>Nematocera</taxon>
        <taxon>Culicoidea</taxon>
        <taxon>Culicidae</taxon>
        <taxon>Anophelinae</taxon>
        <taxon>Anopheles</taxon>
        <taxon>culicifacies species complex</taxon>
    </lineage>
</organism>